<dbReference type="EMBL" id="CP016250">
    <property type="protein sequence ID" value="ANQ09485.1"/>
    <property type="molecule type" value="Genomic_DNA"/>
</dbReference>
<dbReference type="Proteomes" id="UP000092716">
    <property type="component" value="Chromosome 12"/>
</dbReference>
<protein>
    <submittedName>
        <fullName evidence="2">Uncharacterized protein</fullName>
    </submittedName>
</protein>
<keyword evidence="1" id="KW-1133">Transmembrane helix</keyword>
<reference evidence="3" key="1">
    <citation type="submission" date="2016-06" db="EMBL/GenBank/DDBJ databases">
        <title>First high quality genome sequence of Plasmodium coatneyi using continuous long reads from single molecule, real-time sequencing.</title>
        <authorList>
            <person name="Chien J.-T."/>
            <person name="Pakala S.B."/>
            <person name="Geraldo J.A."/>
            <person name="Lapp S.A."/>
            <person name="Barnwell J.W."/>
            <person name="Kissinger J.C."/>
            <person name="Galinski M.R."/>
            <person name="Humphrey J.C."/>
        </authorList>
    </citation>
    <scope>NUCLEOTIDE SEQUENCE [LARGE SCALE GENOMIC DNA]</scope>
    <source>
        <strain evidence="3">Hackeri</strain>
    </source>
</reference>
<proteinExistence type="predicted"/>
<name>A0A1B1E3B7_9APIC</name>
<keyword evidence="3" id="KW-1185">Reference proteome</keyword>
<evidence type="ECO:0000256" key="1">
    <source>
        <dbReference type="SAM" id="Phobius"/>
    </source>
</evidence>
<evidence type="ECO:0000313" key="3">
    <source>
        <dbReference type="Proteomes" id="UP000092716"/>
    </source>
</evidence>
<sequence length="296" mass="35113">MEDNHEELGECLPTEHEHTQTGRKDLLNIKKITFILFIKISIYALFICSLYDSNHGTFSKTRNTHCNQGNKPHVKPRALIEQGPVYFNKYSKINGYSKLFHVHDDYPTFNEGTYLGRNLAALKSEGDERTSLPFHNLISKIENGIKYFLNENHCPSEEGIEDHDTYTNIPNVLTEDHDPEIEDPDEETVDFDADIDEQEELDEEEQRLKNYLDSYLIDEVHLKNIHDFIQETEDYARKYKKKKYDFFQHITDLWKRFNRFIKSIKRRLHKLMIYSKHHHIKLLLSAIIRLLSILFP</sequence>
<dbReference type="VEuPathDB" id="PlasmoDB:PCOAH_00037390"/>
<dbReference type="GeneID" id="30910470"/>
<keyword evidence="1" id="KW-0472">Membrane</keyword>
<dbReference type="AlphaFoldDB" id="A0A1B1E3B7"/>
<evidence type="ECO:0000313" key="2">
    <source>
        <dbReference type="EMBL" id="ANQ09485.1"/>
    </source>
</evidence>
<keyword evidence="1" id="KW-0812">Transmembrane</keyword>
<feature type="transmembrane region" description="Helical" evidence="1">
    <location>
        <begin position="32"/>
        <end position="51"/>
    </location>
</feature>
<gene>
    <name evidence="2" type="ORF">PCOAH_00037390</name>
</gene>
<dbReference type="OrthoDB" id="382024at2759"/>
<dbReference type="RefSeq" id="XP_019916180.1">
    <property type="nucleotide sequence ID" value="XM_020060530.1"/>
</dbReference>
<dbReference type="KEGG" id="pcot:PCOAH_00037390"/>
<organism evidence="2 3">
    <name type="scientific">Plasmodium coatneyi</name>
    <dbReference type="NCBI Taxonomy" id="208452"/>
    <lineage>
        <taxon>Eukaryota</taxon>
        <taxon>Sar</taxon>
        <taxon>Alveolata</taxon>
        <taxon>Apicomplexa</taxon>
        <taxon>Aconoidasida</taxon>
        <taxon>Haemosporida</taxon>
        <taxon>Plasmodiidae</taxon>
        <taxon>Plasmodium</taxon>
    </lineage>
</organism>
<accession>A0A1B1E3B7</accession>